<keyword evidence="1" id="KW-0732">Signal</keyword>
<feature type="signal peptide" evidence="1">
    <location>
        <begin position="1"/>
        <end position="26"/>
    </location>
</feature>
<protein>
    <recommendedName>
        <fullName evidence="4">PepSY domain-containing protein</fullName>
    </recommendedName>
</protein>
<evidence type="ECO:0008006" key="4">
    <source>
        <dbReference type="Google" id="ProtNLM"/>
    </source>
</evidence>
<dbReference type="RefSeq" id="WP_349214440.1">
    <property type="nucleotide sequence ID" value="NZ_JBBMFA010000039.1"/>
</dbReference>
<organism evidence="2 3">
    <name type="scientific">Ruthenibacterium intestinale</name>
    <dbReference type="NCBI Taxonomy" id="3133163"/>
    <lineage>
        <taxon>Bacteria</taxon>
        <taxon>Bacillati</taxon>
        <taxon>Bacillota</taxon>
        <taxon>Clostridia</taxon>
        <taxon>Eubacteriales</taxon>
        <taxon>Oscillospiraceae</taxon>
        <taxon>Ruthenibacterium</taxon>
    </lineage>
</organism>
<evidence type="ECO:0000313" key="3">
    <source>
        <dbReference type="Proteomes" id="UP001477672"/>
    </source>
</evidence>
<evidence type="ECO:0000313" key="2">
    <source>
        <dbReference type="EMBL" id="MEQ2519154.1"/>
    </source>
</evidence>
<accession>A0ABV1GBG8</accession>
<reference evidence="2 3" key="1">
    <citation type="submission" date="2024-03" db="EMBL/GenBank/DDBJ databases">
        <title>Human intestinal bacterial collection.</title>
        <authorList>
            <person name="Pauvert C."/>
            <person name="Hitch T.C.A."/>
            <person name="Clavel T."/>
        </authorList>
    </citation>
    <scope>NUCLEOTIDE SEQUENCE [LARGE SCALE GENOMIC DNA]</scope>
    <source>
        <strain evidence="2 3">CLA-JM-H11</strain>
    </source>
</reference>
<dbReference type="PROSITE" id="PS51257">
    <property type="entry name" value="PROKAR_LIPOPROTEIN"/>
    <property type="match status" value="1"/>
</dbReference>
<gene>
    <name evidence="2" type="ORF">WMO24_01685</name>
</gene>
<comment type="caution">
    <text evidence="2">The sequence shown here is derived from an EMBL/GenBank/DDBJ whole genome shotgun (WGS) entry which is preliminary data.</text>
</comment>
<evidence type="ECO:0000256" key="1">
    <source>
        <dbReference type="SAM" id="SignalP"/>
    </source>
</evidence>
<dbReference type="Proteomes" id="UP001477672">
    <property type="component" value="Unassembled WGS sequence"/>
</dbReference>
<dbReference type="EMBL" id="JBBMFA010000039">
    <property type="protein sequence ID" value="MEQ2519154.1"/>
    <property type="molecule type" value="Genomic_DNA"/>
</dbReference>
<keyword evidence="3" id="KW-1185">Reference proteome</keyword>
<proteinExistence type="predicted"/>
<sequence length="329" mass="36374">MKCSKGKRGIVLGCMLLVVGLSACNASDAVVTSDDLQPSSNVEAALAQQAGGGQNYQYVWMAEDVDATMEQYRIAYTQKLDEMFKDAQSGEQVTQEEYSYDDYKAAMEEELEFVRQELEEEHLLDPVVSAQEAANLAGRILEENYGIDLSQRELRLSCANGLVNNTERLQWRAILDEDADGSLFSSSAASVMLDATTGEIVVAEYYPSAEEYEDMRSNLPACYRTAEDPDVEGVYGFYDVEDPSFPQFRENIAEQIRASLTQSVLAEGAAVRDIEVSTTDGAVKNEYLSVSITYDNGNTALLTMLQPYVCVSEYPLRGFQYGNLSYGKA</sequence>
<name>A0ABV1GBG8_9FIRM</name>
<feature type="chain" id="PRO_5046671007" description="PepSY domain-containing protein" evidence="1">
    <location>
        <begin position="27"/>
        <end position="329"/>
    </location>
</feature>